<dbReference type="PANTHER" id="PTHR30537">
    <property type="entry name" value="HTH-TYPE TRANSCRIPTIONAL REGULATOR"/>
    <property type="match status" value="1"/>
</dbReference>
<dbReference type="Pfam" id="PF03466">
    <property type="entry name" value="LysR_substrate"/>
    <property type="match status" value="1"/>
</dbReference>
<dbReference type="CDD" id="cd00090">
    <property type="entry name" value="HTH_ARSR"/>
    <property type="match status" value="1"/>
</dbReference>
<keyword evidence="3" id="KW-0238">DNA-binding</keyword>
<evidence type="ECO:0000313" key="6">
    <source>
        <dbReference type="EMBL" id="PSU51390.1"/>
    </source>
</evidence>
<protein>
    <submittedName>
        <fullName evidence="6">LysR family transcriptional regulator</fullName>
    </submittedName>
</protein>
<dbReference type="PRINTS" id="PR00039">
    <property type="entry name" value="HTHLYSR"/>
</dbReference>
<dbReference type="OrthoDB" id="5825379at2"/>
<evidence type="ECO:0000256" key="2">
    <source>
        <dbReference type="ARBA" id="ARBA00023015"/>
    </source>
</evidence>
<dbReference type="PANTHER" id="PTHR30537:SF30">
    <property type="entry name" value="TRANSCRIPTIONAL REGULATOR-RELATED"/>
    <property type="match status" value="1"/>
</dbReference>
<name>A0A2T3JQM3_9GAMM</name>
<evidence type="ECO:0000256" key="4">
    <source>
        <dbReference type="ARBA" id="ARBA00023163"/>
    </source>
</evidence>
<dbReference type="FunFam" id="1.10.10.10:FF:000001">
    <property type="entry name" value="LysR family transcriptional regulator"/>
    <property type="match status" value="1"/>
</dbReference>
<evidence type="ECO:0000259" key="5">
    <source>
        <dbReference type="PROSITE" id="PS50931"/>
    </source>
</evidence>
<dbReference type="GO" id="GO:0003700">
    <property type="term" value="F:DNA-binding transcription factor activity"/>
    <property type="evidence" value="ECO:0007669"/>
    <property type="project" value="InterPro"/>
</dbReference>
<evidence type="ECO:0000256" key="3">
    <source>
        <dbReference type="ARBA" id="ARBA00023125"/>
    </source>
</evidence>
<dbReference type="GO" id="GO:0043565">
    <property type="term" value="F:sequence-specific DNA binding"/>
    <property type="evidence" value="ECO:0007669"/>
    <property type="project" value="TreeGrafter"/>
</dbReference>
<dbReference type="InterPro" id="IPR036390">
    <property type="entry name" value="WH_DNA-bd_sf"/>
</dbReference>
<dbReference type="InterPro" id="IPR000847">
    <property type="entry name" value="LysR_HTH_N"/>
</dbReference>
<dbReference type="InterPro" id="IPR011991">
    <property type="entry name" value="ArsR-like_HTH"/>
</dbReference>
<dbReference type="SUPFAM" id="SSF53850">
    <property type="entry name" value="Periplasmic binding protein-like II"/>
    <property type="match status" value="1"/>
</dbReference>
<comment type="similarity">
    <text evidence="1">Belongs to the LysR transcriptional regulatory family.</text>
</comment>
<feature type="domain" description="HTH lysR-type" evidence="5">
    <location>
        <begin position="1"/>
        <end position="53"/>
    </location>
</feature>
<proteinExistence type="inferred from homology"/>
<dbReference type="SUPFAM" id="SSF46785">
    <property type="entry name" value="Winged helix' DNA-binding domain"/>
    <property type="match status" value="1"/>
</dbReference>
<keyword evidence="4" id="KW-0804">Transcription</keyword>
<accession>A0A2T3JQM3</accession>
<dbReference type="EMBL" id="PYMJ01000001">
    <property type="protein sequence ID" value="PSU51390.1"/>
    <property type="molecule type" value="Genomic_DNA"/>
</dbReference>
<organism evidence="6 7">
    <name type="scientific">Photobacterium frigidiphilum</name>
    <dbReference type="NCBI Taxonomy" id="264736"/>
    <lineage>
        <taxon>Bacteria</taxon>
        <taxon>Pseudomonadati</taxon>
        <taxon>Pseudomonadota</taxon>
        <taxon>Gammaproteobacteria</taxon>
        <taxon>Vibrionales</taxon>
        <taxon>Vibrionaceae</taxon>
        <taxon>Photobacterium</taxon>
    </lineage>
</organism>
<dbReference type="Gene3D" id="1.10.10.10">
    <property type="entry name" value="Winged helix-like DNA-binding domain superfamily/Winged helix DNA-binding domain"/>
    <property type="match status" value="1"/>
</dbReference>
<dbReference type="Gene3D" id="3.40.190.290">
    <property type="match status" value="1"/>
</dbReference>
<dbReference type="PROSITE" id="PS50931">
    <property type="entry name" value="HTH_LYSR"/>
    <property type="match status" value="1"/>
</dbReference>
<dbReference type="InterPro" id="IPR005119">
    <property type="entry name" value="LysR_subst-bd"/>
</dbReference>
<evidence type="ECO:0000313" key="7">
    <source>
        <dbReference type="Proteomes" id="UP000240987"/>
    </source>
</evidence>
<dbReference type="InterPro" id="IPR036388">
    <property type="entry name" value="WH-like_DNA-bd_sf"/>
</dbReference>
<gene>
    <name evidence="6" type="ORF">C9J12_00110</name>
</gene>
<comment type="caution">
    <text evidence="6">The sequence shown here is derived from an EMBL/GenBank/DDBJ whole genome shotgun (WGS) entry which is preliminary data.</text>
</comment>
<dbReference type="AlphaFoldDB" id="A0A2T3JQM3"/>
<evidence type="ECO:0000256" key="1">
    <source>
        <dbReference type="ARBA" id="ARBA00009437"/>
    </source>
</evidence>
<sequence length="297" mass="32680">MSVFAKVVESGSISAAAESLNLSKSVVSQHLKVLEDELGVGLLKRTTRRQTLTPAGQDFFEKCQQMNQLATQAWENARESQVSPKGHIHITAPHALMGTIVAPAVGKLVAQYPEIQPTLSANDQRVDLLQTGIDLAIRVGESPASNLKQRRIGQFRDVLCCAPHFKLGKNIELEKCLYVANSWQKQKVVHHFERISQNTVIPESISTTFTATRFTDSIYTALALIESGAGVGIVPEFIFREGAKKGTLKSAMVGYQLPQVTVYAMHAFNQTPPLLVKLCSDAIEEALQQESIYTKYL</sequence>
<keyword evidence="2" id="KW-0805">Transcription regulation</keyword>
<dbReference type="Pfam" id="PF00126">
    <property type="entry name" value="HTH_1"/>
    <property type="match status" value="1"/>
</dbReference>
<dbReference type="InterPro" id="IPR058163">
    <property type="entry name" value="LysR-type_TF_proteobact-type"/>
</dbReference>
<dbReference type="GO" id="GO:0006351">
    <property type="term" value="P:DNA-templated transcription"/>
    <property type="evidence" value="ECO:0007669"/>
    <property type="project" value="TreeGrafter"/>
</dbReference>
<dbReference type="Proteomes" id="UP000240987">
    <property type="component" value="Unassembled WGS sequence"/>
</dbReference>
<reference evidence="6 7" key="1">
    <citation type="submission" date="2018-01" db="EMBL/GenBank/DDBJ databases">
        <title>Whole genome sequencing of Histamine producing bacteria.</title>
        <authorList>
            <person name="Butler K."/>
        </authorList>
    </citation>
    <scope>NUCLEOTIDE SEQUENCE [LARGE SCALE GENOMIC DNA]</scope>
    <source>
        <strain evidence="6 7">JCM 12947</strain>
    </source>
</reference>
<keyword evidence="7" id="KW-1185">Reference proteome</keyword>